<protein>
    <submittedName>
        <fullName evidence="1">Uncharacterized protein</fullName>
    </submittedName>
</protein>
<dbReference type="Proteomes" id="UP001234178">
    <property type="component" value="Unassembled WGS sequence"/>
</dbReference>
<keyword evidence="2" id="KW-1185">Reference proteome</keyword>
<proteinExistence type="predicted"/>
<name>A0ABQ9ZMK6_9CRUS</name>
<comment type="caution">
    <text evidence="1">The sequence shown here is derived from an EMBL/GenBank/DDBJ whole genome shotgun (WGS) entry which is preliminary data.</text>
</comment>
<gene>
    <name evidence="1" type="ORF">OUZ56_026676</name>
</gene>
<organism evidence="1 2">
    <name type="scientific">Daphnia magna</name>
    <dbReference type="NCBI Taxonomy" id="35525"/>
    <lineage>
        <taxon>Eukaryota</taxon>
        <taxon>Metazoa</taxon>
        <taxon>Ecdysozoa</taxon>
        <taxon>Arthropoda</taxon>
        <taxon>Crustacea</taxon>
        <taxon>Branchiopoda</taxon>
        <taxon>Diplostraca</taxon>
        <taxon>Cladocera</taxon>
        <taxon>Anomopoda</taxon>
        <taxon>Daphniidae</taxon>
        <taxon>Daphnia</taxon>
    </lineage>
</organism>
<accession>A0ABQ9ZMK6</accession>
<reference evidence="1 2" key="1">
    <citation type="journal article" date="2023" name="Nucleic Acids Res.">
        <title>The hologenome of Daphnia magna reveals possible DNA methylation and microbiome-mediated evolution of the host genome.</title>
        <authorList>
            <person name="Chaturvedi A."/>
            <person name="Li X."/>
            <person name="Dhandapani V."/>
            <person name="Marshall H."/>
            <person name="Kissane S."/>
            <person name="Cuenca-Cambronero M."/>
            <person name="Asole G."/>
            <person name="Calvet F."/>
            <person name="Ruiz-Romero M."/>
            <person name="Marangio P."/>
            <person name="Guigo R."/>
            <person name="Rago D."/>
            <person name="Mirbahai L."/>
            <person name="Eastwood N."/>
            <person name="Colbourne J.K."/>
            <person name="Zhou J."/>
            <person name="Mallon E."/>
            <person name="Orsini L."/>
        </authorList>
    </citation>
    <scope>NUCLEOTIDE SEQUENCE [LARGE SCALE GENOMIC DNA]</scope>
    <source>
        <strain evidence="1">LRV0_1</strain>
    </source>
</reference>
<evidence type="ECO:0000313" key="2">
    <source>
        <dbReference type="Proteomes" id="UP001234178"/>
    </source>
</evidence>
<evidence type="ECO:0000313" key="1">
    <source>
        <dbReference type="EMBL" id="KAK4014136.1"/>
    </source>
</evidence>
<dbReference type="EMBL" id="JAOYFB010000004">
    <property type="protein sequence ID" value="KAK4014136.1"/>
    <property type="molecule type" value="Genomic_DNA"/>
</dbReference>
<sequence>MVKLLFQEAWKIGKRFSQYKICLYLATGEITGCVAKRSRKRKSDDSEKFSRERLTIHSDLWVASSPSNDIIELEELHVPFPDSALTTFAADHTIVCEWFVNTVFTRERIQIQVRYSMKTDVASGDQRIRFPSLMGNNKKFEELND</sequence>